<name>A0A4V2X9K3_9BACT</name>
<dbReference type="Proteomes" id="UP000295706">
    <property type="component" value="Unassembled WGS sequence"/>
</dbReference>
<protein>
    <recommendedName>
        <fullName evidence="4">Membrane or secreted protein</fullName>
    </recommendedName>
</protein>
<dbReference type="EMBL" id="SMJU01000008">
    <property type="protein sequence ID" value="TDB64165.1"/>
    <property type="molecule type" value="Genomic_DNA"/>
</dbReference>
<evidence type="ECO:0000313" key="2">
    <source>
        <dbReference type="EMBL" id="TDB64165.1"/>
    </source>
</evidence>
<feature type="transmembrane region" description="Helical" evidence="1">
    <location>
        <begin position="6"/>
        <end position="25"/>
    </location>
</feature>
<sequence length="64" mass="6755">MIPIVILSIVLVAAGFFLFSVRLLFVKNGEFKGTCANNNPYLQNSGATCGVCGRTAGEACAEEK</sequence>
<keyword evidence="3" id="KW-1185">Reference proteome</keyword>
<gene>
    <name evidence="2" type="ORF">EZE20_14605</name>
</gene>
<dbReference type="OrthoDB" id="1452953at2"/>
<evidence type="ECO:0008006" key="4">
    <source>
        <dbReference type="Google" id="ProtNLM"/>
    </source>
</evidence>
<evidence type="ECO:0000256" key="1">
    <source>
        <dbReference type="SAM" id="Phobius"/>
    </source>
</evidence>
<evidence type="ECO:0000313" key="3">
    <source>
        <dbReference type="Proteomes" id="UP000295706"/>
    </source>
</evidence>
<keyword evidence="1" id="KW-1133">Transmembrane helix</keyword>
<keyword evidence="1" id="KW-0472">Membrane</keyword>
<reference evidence="2 3" key="1">
    <citation type="submission" date="2019-02" db="EMBL/GenBank/DDBJ databases">
        <title>Arundinibacter roseus gen. nov., sp. nov., a new member of the family Cytophagaceae.</title>
        <authorList>
            <person name="Szuroczki S."/>
            <person name="Khayer B."/>
            <person name="Sproer C."/>
            <person name="Toumi M."/>
            <person name="Szabo A."/>
            <person name="Felfoldi T."/>
            <person name="Schumann P."/>
            <person name="Toth E."/>
        </authorList>
    </citation>
    <scope>NUCLEOTIDE SEQUENCE [LARGE SCALE GENOMIC DNA]</scope>
    <source>
        <strain evidence="2 3">DMA-k-7a</strain>
    </source>
</reference>
<comment type="caution">
    <text evidence="2">The sequence shown here is derived from an EMBL/GenBank/DDBJ whole genome shotgun (WGS) entry which is preliminary data.</text>
</comment>
<dbReference type="AlphaFoldDB" id="A0A4V2X9K3"/>
<keyword evidence="1" id="KW-0812">Transmembrane</keyword>
<organism evidence="2 3">
    <name type="scientific">Arundinibacter roseus</name>
    <dbReference type="NCBI Taxonomy" id="2070510"/>
    <lineage>
        <taxon>Bacteria</taxon>
        <taxon>Pseudomonadati</taxon>
        <taxon>Bacteroidota</taxon>
        <taxon>Cytophagia</taxon>
        <taxon>Cytophagales</taxon>
        <taxon>Spirosomataceae</taxon>
        <taxon>Arundinibacter</taxon>
    </lineage>
</organism>
<proteinExistence type="predicted"/>
<accession>A0A4V2X9K3</accession>
<dbReference type="RefSeq" id="WP_132118905.1">
    <property type="nucleotide sequence ID" value="NZ_SMJU01000008.1"/>
</dbReference>